<evidence type="ECO:0000256" key="3">
    <source>
        <dbReference type="ARBA" id="ARBA00022692"/>
    </source>
</evidence>
<dbReference type="PANTHER" id="PTHR13505:SF7">
    <property type="entry name" value="TRANSMEMBRANE PROTEIN 208"/>
    <property type="match status" value="1"/>
</dbReference>
<dbReference type="PANTHER" id="PTHR13505">
    <property type="entry name" value="TRANSMEMBRANE PROTEIN 208"/>
    <property type="match status" value="1"/>
</dbReference>
<proteinExistence type="inferred from homology"/>
<comment type="caution">
    <text evidence="9">The sequence shown here is derived from an EMBL/GenBank/DDBJ whole genome shotgun (WGS) entry which is preliminary data.</text>
</comment>
<organism evidence="9 10">
    <name type="scientific">[Emmonsia] crescens</name>
    <dbReference type="NCBI Taxonomy" id="73230"/>
    <lineage>
        <taxon>Eukaryota</taxon>
        <taxon>Fungi</taxon>
        <taxon>Dikarya</taxon>
        <taxon>Ascomycota</taxon>
        <taxon>Pezizomycotina</taxon>
        <taxon>Eurotiomycetes</taxon>
        <taxon>Eurotiomycetidae</taxon>
        <taxon>Onygenales</taxon>
        <taxon>Ajellomycetaceae</taxon>
        <taxon>Emergomyces</taxon>
    </lineage>
</organism>
<evidence type="ECO:0000256" key="4">
    <source>
        <dbReference type="ARBA" id="ARBA00022824"/>
    </source>
</evidence>
<evidence type="ECO:0008006" key="11">
    <source>
        <dbReference type="Google" id="ProtNLM"/>
    </source>
</evidence>
<sequence>MAQKAAKTLAARNTRLLNRTHLTSLTLHLLYLLLHFFLHRPRSLTPYLLFTTPTLAIEFYLERLGRPRYNNAAASGGGGGSTLRSAGEDLDAPGLTEYFWDVIYWTWGCMGAVCVFGDRMWWLWGLVPLYSGWLAYSTFMGFKGGMAGLGGGAGEAAADGEVAESKRQKKMEKRGGAQRVRYR</sequence>
<keyword evidence="5 8" id="KW-1133">Transmembrane helix</keyword>
<evidence type="ECO:0000256" key="8">
    <source>
        <dbReference type="SAM" id="Phobius"/>
    </source>
</evidence>
<feature type="transmembrane region" description="Helical" evidence="8">
    <location>
        <begin position="21"/>
        <end position="38"/>
    </location>
</feature>
<keyword evidence="3 8" id="KW-0812">Transmembrane</keyword>
<evidence type="ECO:0000256" key="6">
    <source>
        <dbReference type="ARBA" id="ARBA00023136"/>
    </source>
</evidence>
<evidence type="ECO:0000256" key="5">
    <source>
        <dbReference type="ARBA" id="ARBA00022989"/>
    </source>
</evidence>
<comment type="subcellular location">
    <subcellularLocation>
        <location evidence="1">Endoplasmic reticulum membrane</location>
        <topology evidence="1">Multi-pass membrane protein</topology>
    </subcellularLocation>
</comment>
<dbReference type="Proteomes" id="UP000034164">
    <property type="component" value="Unassembled WGS sequence"/>
</dbReference>
<dbReference type="GO" id="GO:0005773">
    <property type="term" value="C:vacuole"/>
    <property type="evidence" value="ECO:0007669"/>
    <property type="project" value="GOC"/>
</dbReference>
<dbReference type="GO" id="GO:0006624">
    <property type="term" value="P:vacuolar protein processing"/>
    <property type="evidence" value="ECO:0007669"/>
    <property type="project" value="TreeGrafter"/>
</dbReference>
<dbReference type="OrthoDB" id="10012212at2759"/>
<evidence type="ECO:0000313" key="9">
    <source>
        <dbReference type="EMBL" id="KKZ63997.1"/>
    </source>
</evidence>
<dbReference type="Pfam" id="PF05620">
    <property type="entry name" value="TMEM208_SND2"/>
    <property type="match status" value="1"/>
</dbReference>
<evidence type="ECO:0000256" key="7">
    <source>
        <dbReference type="SAM" id="MobiDB-lite"/>
    </source>
</evidence>
<protein>
    <recommendedName>
        <fullName evidence="11">DUF788 domain-containing protein</fullName>
    </recommendedName>
</protein>
<keyword evidence="6 8" id="KW-0472">Membrane</keyword>
<dbReference type="InterPro" id="IPR008506">
    <property type="entry name" value="SND2/TMEM208"/>
</dbReference>
<reference evidence="10" key="1">
    <citation type="journal article" date="2015" name="PLoS Genet.">
        <title>The dynamic genome and transcriptome of the human fungal pathogen Blastomyces and close relative Emmonsia.</title>
        <authorList>
            <person name="Munoz J.F."/>
            <person name="Gauthier G.M."/>
            <person name="Desjardins C.A."/>
            <person name="Gallo J.E."/>
            <person name="Holder J."/>
            <person name="Sullivan T.D."/>
            <person name="Marty A.J."/>
            <person name="Carmen J.C."/>
            <person name="Chen Z."/>
            <person name="Ding L."/>
            <person name="Gujja S."/>
            <person name="Magrini V."/>
            <person name="Misas E."/>
            <person name="Mitreva M."/>
            <person name="Priest M."/>
            <person name="Saif S."/>
            <person name="Whiston E.A."/>
            <person name="Young S."/>
            <person name="Zeng Q."/>
            <person name="Goldman W.E."/>
            <person name="Mardis E.R."/>
            <person name="Taylor J.W."/>
            <person name="McEwen J.G."/>
            <person name="Clay O.K."/>
            <person name="Klein B.S."/>
            <person name="Cuomo C.A."/>
        </authorList>
    </citation>
    <scope>NUCLEOTIDE SEQUENCE [LARGE SCALE GENOMIC DNA]</scope>
    <source>
        <strain evidence="10">UAMH 3008</strain>
    </source>
</reference>
<evidence type="ECO:0000256" key="1">
    <source>
        <dbReference type="ARBA" id="ARBA00004477"/>
    </source>
</evidence>
<feature type="region of interest" description="Disordered" evidence="7">
    <location>
        <begin position="160"/>
        <end position="183"/>
    </location>
</feature>
<accession>A0A0G2I093</accession>
<dbReference type="GO" id="GO:0005789">
    <property type="term" value="C:endoplasmic reticulum membrane"/>
    <property type="evidence" value="ECO:0007669"/>
    <property type="project" value="UniProtKB-SubCell"/>
</dbReference>
<dbReference type="EMBL" id="LCZI01000884">
    <property type="protein sequence ID" value="KKZ63997.1"/>
    <property type="molecule type" value="Genomic_DNA"/>
</dbReference>
<keyword evidence="4" id="KW-0256">Endoplasmic reticulum</keyword>
<dbReference type="AlphaFoldDB" id="A0A0G2I093"/>
<comment type="similarity">
    <text evidence="2">Belongs to the TMEM208 family.</text>
</comment>
<gene>
    <name evidence="9" type="ORF">EMCG_01658</name>
</gene>
<name>A0A0G2I093_9EURO</name>
<dbReference type="VEuPathDB" id="FungiDB:EMCG_01658"/>
<evidence type="ECO:0000256" key="2">
    <source>
        <dbReference type="ARBA" id="ARBA00009950"/>
    </source>
</evidence>
<evidence type="ECO:0000313" key="10">
    <source>
        <dbReference type="Proteomes" id="UP000034164"/>
    </source>
</evidence>